<name>A0A0J7N870_LASNI</name>
<accession>A0A0J7N870</accession>
<dbReference type="PaxDb" id="67767-A0A0J7N870"/>
<protein>
    <submittedName>
        <fullName evidence="1">Uncharacterized protein</fullName>
    </submittedName>
</protein>
<dbReference type="AlphaFoldDB" id="A0A0J7N870"/>
<comment type="caution">
    <text evidence="1">The sequence shown here is derived from an EMBL/GenBank/DDBJ whole genome shotgun (WGS) entry which is preliminary data.</text>
</comment>
<keyword evidence="2" id="KW-1185">Reference proteome</keyword>
<evidence type="ECO:0000313" key="2">
    <source>
        <dbReference type="Proteomes" id="UP000036403"/>
    </source>
</evidence>
<reference evidence="1 2" key="1">
    <citation type="submission" date="2015-04" db="EMBL/GenBank/DDBJ databases">
        <title>Lasius niger genome sequencing.</title>
        <authorList>
            <person name="Konorov E.A."/>
            <person name="Nikitin M.A."/>
            <person name="Kirill M.V."/>
            <person name="Chang P."/>
        </authorList>
    </citation>
    <scope>NUCLEOTIDE SEQUENCE [LARGE SCALE GENOMIC DNA]</scope>
    <source>
        <tissue evidence="1">Whole</tissue>
    </source>
</reference>
<gene>
    <name evidence="1" type="ORF">RF55_11612</name>
</gene>
<proteinExistence type="predicted"/>
<evidence type="ECO:0000313" key="1">
    <source>
        <dbReference type="EMBL" id="KMQ88835.1"/>
    </source>
</evidence>
<dbReference type="Proteomes" id="UP000036403">
    <property type="component" value="Unassembled WGS sequence"/>
</dbReference>
<dbReference type="EMBL" id="LBMM01008488">
    <property type="protein sequence ID" value="KMQ88835.1"/>
    <property type="molecule type" value="Genomic_DNA"/>
</dbReference>
<sequence length="83" mass="9236">MNSREVLRQITELLEALAEQDLLFWVNLCKEIGRVWMACGIREQRSIQTEVTAEDAAVHVAFATEQTAQINGETEALEVSSGS</sequence>
<organism evidence="1 2">
    <name type="scientific">Lasius niger</name>
    <name type="common">Black garden ant</name>
    <dbReference type="NCBI Taxonomy" id="67767"/>
    <lineage>
        <taxon>Eukaryota</taxon>
        <taxon>Metazoa</taxon>
        <taxon>Ecdysozoa</taxon>
        <taxon>Arthropoda</taxon>
        <taxon>Hexapoda</taxon>
        <taxon>Insecta</taxon>
        <taxon>Pterygota</taxon>
        <taxon>Neoptera</taxon>
        <taxon>Endopterygota</taxon>
        <taxon>Hymenoptera</taxon>
        <taxon>Apocrita</taxon>
        <taxon>Aculeata</taxon>
        <taxon>Formicoidea</taxon>
        <taxon>Formicidae</taxon>
        <taxon>Formicinae</taxon>
        <taxon>Lasius</taxon>
        <taxon>Lasius</taxon>
    </lineage>
</organism>